<name>A0A0V0SK60_9BILA</name>
<keyword evidence="3" id="KW-1185">Reference proteome</keyword>
<evidence type="ECO:0000256" key="1">
    <source>
        <dbReference type="SAM" id="MobiDB-lite"/>
    </source>
</evidence>
<feature type="region of interest" description="Disordered" evidence="1">
    <location>
        <begin position="50"/>
        <end position="82"/>
    </location>
</feature>
<protein>
    <submittedName>
        <fullName evidence="2">Uncharacterized protein</fullName>
    </submittedName>
</protein>
<dbReference type="Proteomes" id="UP000054630">
    <property type="component" value="Unassembled WGS sequence"/>
</dbReference>
<gene>
    <name evidence="2" type="ORF">T07_3221</name>
</gene>
<feature type="compositionally biased region" description="Basic and acidic residues" evidence="1">
    <location>
        <begin position="55"/>
        <end position="82"/>
    </location>
</feature>
<comment type="caution">
    <text evidence="2">The sequence shown here is derived from an EMBL/GenBank/DDBJ whole genome shotgun (WGS) entry which is preliminary data.</text>
</comment>
<sequence>MYVDYMHCRGQRFSVGSHHHHHTCTEEASEEYKQKKLNKQKIIKLTFVPLGQSRDAGRDEQTEHELPKPKQNVEYDSHRKRA</sequence>
<organism evidence="2 3">
    <name type="scientific">Trichinella nelsoni</name>
    <dbReference type="NCBI Taxonomy" id="6336"/>
    <lineage>
        <taxon>Eukaryota</taxon>
        <taxon>Metazoa</taxon>
        <taxon>Ecdysozoa</taxon>
        <taxon>Nematoda</taxon>
        <taxon>Enoplea</taxon>
        <taxon>Dorylaimia</taxon>
        <taxon>Trichinellida</taxon>
        <taxon>Trichinellidae</taxon>
        <taxon>Trichinella</taxon>
    </lineage>
</organism>
<accession>A0A0V0SK60</accession>
<evidence type="ECO:0000313" key="3">
    <source>
        <dbReference type="Proteomes" id="UP000054630"/>
    </source>
</evidence>
<evidence type="ECO:0000313" key="2">
    <source>
        <dbReference type="EMBL" id="KRX27193.1"/>
    </source>
</evidence>
<dbReference type="AlphaFoldDB" id="A0A0V0SK60"/>
<dbReference type="OrthoDB" id="10297023at2759"/>
<dbReference type="EMBL" id="JYDL01000004">
    <property type="protein sequence ID" value="KRX27193.1"/>
    <property type="molecule type" value="Genomic_DNA"/>
</dbReference>
<reference evidence="2 3" key="1">
    <citation type="submission" date="2015-01" db="EMBL/GenBank/DDBJ databases">
        <title>Evolution of Trichinella species and genotypes.</title>
        <authorList>
            <person name="Korhonen P.K."/>
            <person name="Edoardo P."/>
            <person name="Giuseppe L.R."/>
            <person name="Gasser R.B."/>
        </authorList>
    </citation>
    <scope>NUCLEOTIDE SEQUENCE [LARGE SCALE GENOMIC DNA]</scope>
    <source>
        <strain evidence="2">ISS37</strain>
    </source>
</reference>
<proteinExistence type="predicted"/>